<accession>A0A508X1U0</accession>
<dbReference type="InterPro" id="IPR006311">
    <property type="entry name" value="TAT_signal"/>
</dbReference>
<keyword evidence="1" id="KW-0732">Signal</keyword>
<name>A0A508X1U0_9HYPH</name>
<proteinExistence type="predicted"/>
<dbReference type="EMBL" id="CABFNB010000097">
    <property type="protein sequence ID" value="VTZ61802.1"/>
    <property type="molecule type" value="Genomic_DNA"/>
</dbReference>
<dbReference type="Proteomes" id="UP000507954">
    <property type="component" value="Unassembled WGS sequence"/>
</dbReference>
<gene>
    <name evidence="2" type="ORF">EMEDMD4_310051</name>
</gene>
<evidence type="ECO:0000313" key="2">
    <source>
        <dbReference type="EMBL" id="VTZ61802.1"/>
    </source>
</evidence>
<dbReference type="PROSITE" id="PS51318">
    <property type="entry name" value="TAT"/>
    <property type="match status" value="1"/>
</dbReference>
<reference evidence="2 3" key="1">
    <citation type="submission" date="2019-06" db="EMBL/GenBank/DDBJ databases">
        <authorList>
            <person name="Le Quere A."/>
            <person name="Colella S."/>
        </authorList>
    </citation>
    <scope>NUCLEOTIDE SEQUENCE [LARGE SCALE GENOMIC DNA]</scope>
    <source>
        <strain evidence="2">EmedicaeMD41</strain>
    </source>
</reference>
<protein>
    <submittedName>
        <fullName evidence="2">Uncharacterized protein</fullName>
    </submittedName>
</protein>
<dbReference type="AlphaFoldDB" id="A0A508X1U0"/>
<dbReference type="RefSeq" id="WP_180161812.1">
    <property type="nucleotide sequence ID" value="NZ_CABFNB010000097.1"/>
</dbReference>
<feature type="signal peptide" evidence="1">
    <location>
        <begin position="1"/>
        <end position="22"/>
    </location>
</feature>
<organism evidence="2 3">
    <name type="scientific">Sinorhizobium medicae</name>
    <dbReference type="NCBI Taxonomy" id="110321"/>
    <lineage>
        <taxon>Bacteria</taxon>
        <taxon>Pseudomonadati</taxon>
        <taxon>Pseudomonadota</taxon>
        <taxon>Alphaproteobacteria</taxon>
        <taxon>Hyphomicrobiales</taxon>
        <taxon>Rhizobiaceae</taxon>
        <taxon>Sinorhizobium/Ensifer group</taxon>
        <taxon>Sinorhizobium</taxon>
    </lineage>
</organism>
<sequence>MSLSRRTILGAMATAAAPIKFASGAVATASTLDERITAAKEELIACLTERYGSPEVIDYGRFISVFVPVQPVSVAYDGPGFYEVEWKRRNGKVCRPIFWLDRVEYKTVPGYYYRAETRWRGRLETTTKLKPGAIKIVRKADDYGGRLS</sequence>
<feature type="chain" id="PRO_5021436585" evidence="1">
    <location>
        <begin position="23"/>
        <end position="148"/>
    </location>
</feature>
<evidence type="ECO:0000256" key="1">
    <source>
        <dbReference type="SAM" id="SignalP"/>
    </source>
</evidence>
<evidence type="ECO:0000313" key="3">
    <source>
        <dbReference type="Proteomes" id="UP000507954"/>
    </source>
</evidence>